<proteinExistence type="predicted"/>
<gene>
    <name evidence="1" type="ORF">H7E68_16360</name>
</gene>
<protein>
    <submittedName>
        <fullName evidence="1">Uncharacterized protein</fullName>
    </submittedName>
</protein>
<comment type="caution">
    <text evidence="1">The sequence shown here is derived from an EMBL/GenBank/DDBJ whole genome shotgun (WGS) entry which is preliminary data.</text>
</comment>
<dbReference type="RefSeq" id="WP_185165337.1">
    <property type="nucleotide sequence ID" value="NZ_JACKWY010000012.1"/>
</dbReference>
<name>A0A7X0SES8_9CLOT</name>
<dbReference type="EMBL" id="JACKWY010000012">
    <property type="protein sequence ID" value="MBB6716278.1"/>
    <property type="molecule type" value="Genomic_DNA"/>
</dbReference>
<accession>A0A7X0SES8</accession>
<evidence type="ECO:0000313" key="2">
    <source>
        <dbReference type="Proteomes" id="UP000585258"/>
    </source>
</evidence>
<organism evidence="1 2">
    <name type="scientific">Clostridium gasigenes</name>
    <dbReference type="NCBI Taxonomy" id="94869"/>
    <lineage>
        <taxon>Bacteria</taxon>
        <taxon>Bacillati</taxon>
        <taxon>Bacillota</taxon>
        <taxon>Clostridia</taxon>
        <taxon>Eubacteriales</taxon>
        <taxon>Clostridiaceae</taxon>
        <taxon>Clostridium</taxon>
    </lineage>
</organism>
<reference evidence="1 2" key="1">
    <citation type="submission" date="2020-08" db="EMBL/GenBank/DDBJ databases">
        <title>Clostridia isolated from Swiss meat.</title>
        <authorList>
            <person name="Wambui J."/>
            <person name="Stevens M.J.A."/>
            <person name="Stephan R."/>
        </authorList>
    </citation>
    <scope>NUCLEOTIDE SEQUENCE [LARGE SCALE GENOMIC DNA]</scope>
    <source>
        <strain evidence="1 2">CM001</strain>
    </source>
</reference>
<dbReference type="Proteomes" id="UP000585258">
    <property type="component" value="Unassembled WGS sequence"/>
</dbReference>
<dbReference type="AlphaFoldDB" id="A0A7X0SES8"/>
<sequence length="210" mass="23057">MADKNIQMEQRNATNDGWDSIYPITVASNVNCSNGKSVDSQLAEIVNSKGQPNGIAPLDSNSKIPSNFVKSSNAELTKYAYVTEVIFQQTQTSNSSTPSLYNFNISNVYKYVEIEVSVDMLQAAIMVYCNDVLNYNKSNISLAITEKIITDTIGEKRNTTIATFGNWIDSLSPTAVGVKGLKYNDNKISIKTYFDAGGRANCTVKIIGYK</sequence>
<evidence type="ECO:0000313" key="1">
    <source>
        <dbReference type="EMBL" id="MBB6716278.1"/>
    </source>
</evidence>